<protein>
    <submittedName>
        <fullName evidence="2">Uncharacterized protein</fullName>
    </submittedName>
</protein>
<evidence type="ECO:0000313" key="3">
    <source>
        <dbReference type="Proteomes" id="UP000316079"/>
    </source>
</evidence>
<sequence>MCLYITSSSAPSKEHRHSLKDMQICDLREALLALLAFLAAALAGRRGEALINMAMENSLQAVGIESSPMESSPDTRAHQESPSTMQKGMVNDAAAEECGDRES</sequence>
<organism evidence="2 3">
    <name type="scientific">Danionella cerebrum</name>
    <dbReference type="NCBI Taxonomy" id="2873325"/>
    <lineage>
        <taxon>Eukaryota</taxon>
        <taxon>Metazoa</taxon>
        <taxon>Chordata</taxon>
        <taxon>Craniata</taxon>
        <taxon>Vertebrata</taxon>
        <taxon>Euteleostomi</taxon>
        <taxon>Actinopterygii</taxon>
        <taxon>Neopterygii</taxon>
        <taxon>Teleostei</taxon>
        <taxon>Ostariophysi</taxon>
        <taxon>Cypriniformes</taxon>
        <taxon>Danionidae</taxon>
        <taxon>Danioninae</taxon>
        <taxon>Danionella</taxon>
    </lineage>
</organism>
<reference evidence="2 3" key="1">
    <citation type="journal article" date="2019" name="Sci. Data">
        <title>Hybrid genome assembly and annotation of Danionella translucida.</title>
        <authorList>
            <person name="Kadobianskyi M."/>
            <person name="Schulze L."/>
            <person name="Schuelke M."/>
            <person name="Judkewitz B."/>
        </authorList>
    </citation>
    <scope>NUCLEOTIDE SEQUENCE [LARGE SCALE GENOMIC DNA]</scope>
    <source>
        <strain evidence="2 3">Bolton</strain>
    </source>
</reference>
<feature type="region of interest" description="Disordered" evidence="1">
    <location>
        <begin position="63"/>
        <end position="103"/>
    </location>
</feature>
<name>A0A553R7F0_9TELE</name>
<dbReference type="EMBL" id="SRMA01025190">
    <property type="protein sequence ID" value="TRY98093.1"/>
    <property type="molecule type" value="Genomic_DNA"/>
</dbReference>
<keyword evidence="3" id="KW-1185">Reference proteome</keyword>
<dbReference type="AlphaFoldDB" id="A0A553R7F0"/>
<evidence type="ECO:0000313" key="2">
    <source>
        <dbReference type="EMBL" id="TRY98093.1"/>
    </source>
</evidence>
<accession>A0A553R7F0</accession>
<dbReference type="Proteomes" id="UP000316079">
    <property type="component" value="Unassembled WGS sequence"/>
</dbReference>
<gene>
    <name evidence="2" type="ORF">DNTS_024541</name>
</gene>
<proteinExistence type="predicted"/>
<comment type="caution">
    <text evidence="2">The sequence shown here is derived from an EMBL/GenBank/DDBJ whole genome shotgun (WGS) entry which is preliminary data.</text>
</comment>
<evidence type="ECO:0000256" key="1">
    <source>
        <dbReference type="SAM" id="MobiDB-lite"/>
    </source>
</evidence>